<proteinExistence type="predicted"/>
<evidence type="ECO:0000313" key="1">
    <source>
        <dbReference type="EMBL" id="KAK1309430.1"/>
    </source>
</evidence>
<dbReference type="AlphaFoldDB" id="A0AAV9E7I5"/>
<reference evidence="1" key="1">
    <citation type="journal article" date="2023" name="Nat. Commun.">
        <title>Diploid and tetraploid genomes of Acorus and the evolution of monocots.</title>
        <authorList>
            <person name="Ma L."/>
            <person name="Liu K.W."/>
            <person name="Li Z."/>
            <person name="Hsiao Y.Y."/>
            <person name="Qi Y."/>
            <person name="Fu T."/>
            <person name="Tang G.D."/>
            <person name="Zhang D."/>
            <person name="Sun W.H."/>
            <person name="Liu D.K."/>
            <person name="Li Y."/>
            <person name="Chen G.Z."/>
            <person name="Liu X.D."/>
            <person name="Liao X.Y."/>
            <person name="Jiang Y.T."/>
            <person name="Yu X."/>
            <person name="Hao Y."/>
            <person name="Huang J."/>
            <person name="Zhao X.W."/>
            <person name="Ke S."/>
            <person name="Chen Y.Y."/>
            <person name="Wu W.L."/>
            <person name="Hsu J.L."/>
            <person name="Lin Y.F."/>
            <person name="Huang M.D."/>
            <person name="Li C.Y."/>
            <person name="Huang L."/>
            <person name="Wang Z.W."/>
            <person name="Zhao X."/>
            <person name="Zhong W.Y."/>
            <person name="Peng D.H."/>
            <person name="Ahmad S."/>
            <person name="Lan S."/>
            <person name="Zhang J.S."/>
            <person name="Tsai W.C."/>
            <person name="Van de Peer Y."/>
            <person name="Liu Z.J."/>
        </authorList>
    </citation>
    <scope>NUCLEOTIDE SEQUENCE</scope>
    <source>
        <strain evidence="1">CP</strain>
    </source>
</reference>
<organism evidence="1 2">
    <name type="scientific">Acorus calamus</name>
    <name type="common">Sweet flag</name>
    <dbReference type="NCBI Taxonomy" id="4465"/>
    <lineage>
        <taxon>Eukaryota</taxon>
        <taxon>Viridiplantae</taxon>
        <taxon>Streptophyta</taxon>
        <taxon>Embryophyta</taxon>
        <taxon>Tracheophyta</taxon>
        <taxon>Spermatophyta</taxon>
        <taxon>Magnoliopsida</taxon>
        <taxon>Liliopsida</taxon>
        <taxon>Acoraceae</taxon>
        <taxon>Acorus</taxon>
    </lineage>
</organism>
<sequence length="86" mass="10181">MQKEKRLKDLLRVGNCIVKNFQHKREEDVSDQALFFSQVDIKLVARVLRMSRITSEQLGWCQEKLNRIAFVGRKAHRETSFMPFPC</sequence>
<dbReference type="Pfam" id="PF07891">
    <property type="entry name" value="DUF1666"/>
    <property type="match status" value="1"/>
</dbReference>
<dbReference type="Proteomes" id="UP001180020">
    <property type="component" value="Unassembled WGS sequence"/>
</dbReference>
<dbReference type="EMBL" id="JAUJYO010000009">
    <property type="protein sequence ID" value="KAK1309430.1"/>
    <property type="molecule type" value="Genomic_DNA"/>
</dbReference>
<evidence type="ECO:0000313" key="2">
    <source>
        <dbReference type="Proteomes" id="UP001180020"/>
    </source>
</evidence>
<accession>A0AAV9E7I5</accession>
<name>A0AAV9E7I5_ACOCL</name>
<dbReference type="InterPro" id="IPR012870">
    <property type="entry name" value="DUF1666"/>
</dbReference>
<keyword evidence="2" id="KW-1185">Reference proteome</keyword>
<reference evidence="1" key="2">
    <citation type="submission" date="2023-06" db="EMBL/GenBank/DDBJ databases">
        <authorList>
            <person name="Ma L."/>
            <person name="Liu K.-W."/>
            <person name="Li Z."/>
            <person name="Hsiao Y.-Y."/>
            <person name="Qi Y."/>
            <person name="Fu T."/>
            <person name="Tang G."/>
            <person name="Zhang D."/>
            <person name="Sun W.-H."/>
            <person name="Liu D.-K."/>
            <person name="Li Y."/>
            <person name="Chen G.-Z."/>
            <person name="Liu X.-D."/>
            <person name="Liao X.-Y."/>
            <person name="Jiang Y.-T."/>
            <person name="Yu X."/>
            <person name="Hao Y."/>
            <person name="Huang J."/>
            <person name="Zhao X.-W."/>
            <person name="Ke S."/>
            <person name="Chen Y.-Y."/>
            <person name="Wu W.-L."/>
            <person name="Hsu J.-L."/>
            <person name="Lin Y.-F."/>
            <person name="Huang M.-D."/>
            <person name="Li C.-Y."/>
            <person name="Huang L."/>
            <person name="Wang Z.-W."/>
            <person name="Zhao X."/>
            <person name="Zhong W.-Y."/>
            <person name="Peng D.-H."/>
            <person name="Ahmad S."/>
            <person name="Lan S."/>
            <person name="Zhang J.-S."/>
            <person name="Tsai W.-C."/>
            <person name="Van De Peer Y."/>
            <person name="Liu Z.-J."/>
        </authorList>
    </citation>
    <scope>NUCLEOTIDE SEQUENCE</scope>
    <source>
        <strain evidence="1">CP</strain>
        <tissue evidence="1">Leaves</tissue>
    </source>
</reference>
<gene>
    <name evidence="1" type="ORF">QJS10_CPA09g01493</name>
</gene>
<dbReference type="PANTHER" id="PTHR46741">
    <property type="entry name" value="OS09G0413600 PROTEIN"/>
    <property type="match status" value="1"/>
</dbReference>
<protein>
    <submittedName>
        <fullName evidence="1">Uncharacterized protein</fullName>
    </submittedName>
</protein>
<dbReference type="PANTHER" id="PTHR46741:SF2">
    <property type="entry name" value="RIBOSOMAL PROTEIN L34AE"/>
    <property type="match status" value="1"/>
</dbReference>
<comment type="caution">
    <text evidence="1">The sequence shown here is derived from an EMBL/GenBank/DDBJ whole genome shotgun (WGS) entry which is preliminary data.</text>
</comment>